<evidence type="ECO:0000313" key="3">
    <source>
        <dbReference type="Proteomes" id="UP000009236"/>
    </source>
</evidence>
<dbReference type="eggNOG" id="ENOG503355G">
    <property type="taxonomic scope" value="Bacteria"/>
</dbReference>
<accession>F6FRS6</accession>
<evidence type="ECO:0008006" key="4">
    <source>
        <dbReference type="Google" id="ProtNLM"/>
    </source>
</evidence>
<dbReference type="RefSeq" id="WP_013838319.1">
    <property type="nucleotide sequence ID" value="NC_015588.1"/>
</dbReference>
<sequence length="145" mass="14629">MPSSTRGATAVVLLAAAGTTLAGCAGPGVMEGDAESAVTDFYAAVAAQDGQAACAMLLPDAAEALEKDAQAPCATALVEDPQVAPALAHRAADATVAEVHVSGTQAQVITASDTVFLTRSGDRWIVTAAACEQRPERPYDCEVQA</sequence>
<keyword evidence="3" id="KW-1185">Reference proteome</keyword>
<dbReference type="AlphaFoldDB" id="F6FRS6"/>
<evidence type="ECO:0000313" key="2">
    <source>
        <dbReference type="EMBL" id="AEG43927.1"/>
    </source>
</evidence>
<keyword evidence="1" id="KW-0732">Signal</keyword>
<protein>
    <recommendedName>
        <fullName evidence="4">Lipoprotein</fullName>
    </recommendedName>
</protein>
<dbReference type="HOGENOM" id="CLU_146479_0_0_11"/>
<feature type="chain" id="PRO_5039723967" description="Lipoprotein" evidence="1">
    <location>
        <begin position="23"/>
        <end position="145"/>
    </location>
</feature>
<dbReference type="KEGG" id="iva:Isova_1157"/>
<dbReference type="EMBL" id="CP002810">
    <property type="protein sequence ID" value="AEG43927.1"/>
    <property type="molecule type" value="Genomic_DNA"/>
</dbReference>
<proteinExistence type="predicted"/>
<evidence type="ECO:0000256" key="1">
    <source>
        <dbReference type="SAM" id="SignalP"/>
    </source>
</evidence>
<feature type="signal peptide" evidence="1">
    <location>
        <begin position="1"/>
        <end position="22"/>
    </location>
</feature>
<dbReference type="STRING" id="743718.Isova_1157"/>
<organism evidence="3">
    <name type="scientific">Isoptericola variabilis (strain 225)</name>
    <dbReference type="NCBI Taxonomy" id="743718"/>
    <lineage>
        <taxon>Bacteria</taxon>
        <taxon>Bacillati</taxon>
        <taxon>Actinomycetota</taxon>
        <taxon>Actinomycetes</taxon>
        <taxon>Micrococcales</taxon>
        <taxon>Promicromonosporaceae</taxon>
        <taxon>Isoptericola</taxon>
    </lineage>
</organism>
<reference evidence="2 3" key="1">
    <citation type="submission" date="2011-05" db="EMBL/GenBank/DDBJ databases">
        <title>Complete sequence of Isoptericola variabilis 225.</title>
        <authorList>
            <consortium name="US DOE Joint Genome Institute"/>
            <person name="Lucas S."/>
            <person name="Han J."/>
            <person name="Lapidus A."/>
            <person name="Cheng J.-F."/>
            <person name="Goodwin L."/>
            <person name="Pitluck S."/>
            <person name="Peters L."/>
            <person name="Mikhailova N."/>
            <person name="Zeytun A."/>
            <person name="Han C."/>
            <person name="Tapia R."/>
            <person name="Land M."/>
            <person name="Hauser L."/>
            <person name="Kyrpides N."/>
            <person name="Ivanova N."/>
            <person name="Pagani I."/>
            <person name="Siebers A."/>
            <person name="Allgaier M."/>
            <person name="Thelen M."/>
            <person name="Hugenholtz P."/>
            <person name="Gladden J."/>
            <person name="Woyke T."/>
        </authorList>
    </citation>
    <scope>NUCLEOTIDE SEQUENCE [LARGE SCALE GENOMIC DNA]</scope>
    <source>
        <strain evidence="3">225</strain>
    </source>
</reference>
<dbReference type="PROSITE" id="PS51257">
    <property type="entry name" value="PROKAR_LIPOPROTEIN"/>
    <property type="match status" value="1"/>
</dbReference>
<dbReference type="Proteomes" id="UP000009236">
    <property type="component" value="Chromosome"/>
</dbReference>
<gene>
    <name evidence="2" type="ordered locus">Isova_1157</name>
</gene>
<name>F6FRS6_ISOV2</name>